<feature type="compositionally biased region" description="Low complexity" evidence="2">
    <location>
        <begin position="887"/>
        <end position="915"/>
    </location>
</feature>
<name>A0A3D8R744_9HELO</name>
<feature type="compositionally biased region" description="Low complexity" evidence="2">
    <location>
        <begin position="279"/>
        <end position="298"/>
    </location>
</feature>
<evidence type="ECO:0000256" key="1">
    <source>
        <dbReference type="ARBA" id="ARBA00022801"/>
    </source>
</evidence>
<evidence type="ECO:0000313" key="6">
    <source>
        <dbReference type="EMBL" id="RDW69869.1"/>
    </source>
</evidence>
<feature type="domain" description="DUF7908" evidence="5">
    <location>
        <begin position="318"/>
        <end position="458"/>
    </location>
</feature>
<evidence type="ECO:0000256" key="3">
    <source>
        <dbReference type="SAM" id="SignalP"/>
    </source>
</evidence>
<feature type="compositionally biased region" description="Polar residues" evidence="2">
    <location>
        <begin position="524"/>
        <end position="534"/>
    </location>
</feature>
<proteinExistence type="predicted"/>
<dbReference type="Pfam" id="PF02018">
    <property type="entry name" value="CBM_4_9"/>
    <property type="match status" value="4"/>
</dbReference>
<keyword evidence="3" id="KW-0732">Signal</keyword>
<dbReference type="InterPro" id="IPR008979">
    <property type="entry name" value="Galactose-bd-like_sf"/>
</dbReference>
<feature type="region of interest" description="Disordered" evidence="2">
    <location>
        <begin position="269"/>
        <end position="299"/>
    </location>
</feature>
<dbReference type="OrthoDB" id="3563678at2759"/>
<dbReference type="Proteomes" id="UP000256645">
    <property type="component" value="Unassembled WGS sequence"/>
</dbReference>
<feature type="domain" description="CBM-cenC" evidence="4">
    <location>
        <begin position="1119"/>
        <end position="1238"/>
    </location>
</feature>
<evidence type="ECO:0000259" key="4">
    <source>
        <dbReference type="Pfam" id="PF02018"/>
    </source>
</evidence>
<dbReference type="GO" id="GO:0016798">
    <property type="term" value="F:hydrolase activity, acting on glycosyl bonds"/>
    <property type="evidence" value="ECO:0007669"/>
    <property type="project" value="InterPro"/>
</dbReference>
<dbReference type="EMBL" id="PDLM01000009">
    <property type="protein sequence ID" value="RDW69869.1"/>
    <property type="molecule type" value="Genomic_DNA"/>
</dbReference>
<keyword evidence="7" id="KW-1185">Reference proteome</keyword>
<accession>A0A3D8R744</accession>
<feature type="domain" description="CBM-cenC" evidence="4">
    <location>
        <begin position="729"/>
        <end position="847"/>
    </location>
</feature>
<dbReference type="SUPFAM" id="SSF49785">
    <property type="entry name" value="Galactose-binding domain-like"/>
    <property type="match status" value="2"/>
</dbReference>
<protein>
    <recommendedName>
        <fullName evidence="8">CBM-cenC domain-containing protein</fullName>
    </recommendedName>
</protein>
<feature type="signal peptide" evidence="3">
    <location>
        <begin position="1"/>
        <end position="20"/>
    </location>
</feature>
<dbReference type="Pfam" id="PF25485">
    <property type="entry name" value="DUF7908"/>
    <property type="match status" value="2"/>
</dbReference>
<feature type="region of interest" description="Disordered" evidence="2">
    <location>
        <begin position="1281"/>
        <end position="1300"/>
    </location>
</feature>
<dbReference type="InterPro" id="IPR057230">
    <property type="entry name" value="DUF7908"/>
</dbReference>
<feature type="compositionally biased region" description="Low complexity" evidence="2">
    <location>
        <begin position="502"/>
        <end position="523"/>
    </location>
</feature>
<feature type="domain" description="DUF7908" evidence="5">
    <location>
        <begin position="126"/>
        <end position="259"/>
    </location>
</feature>
<comment type="caution">
    <text evidence="6">The sequence shown here is derived from an EMBL/GenBank/DDBJ whole genome shotgun (WGS) entry which is preliminary data.</text>
</comment>
<dbReference type="Gene3D" id="2.60.120.260">
    <property type="entry name" value="Galactose-binding domain-like"/>
    <property type="match status" value="4"/>
</dbReference>
<feature type="chain" id="PRO_5017834821" description="CBM-cenC domain-containing protein" evidence="3">
    <location>
        <begin position="21"/>
        <end position="1488"/>
    </location>
</feature>
<evidence type="ECO:0000256" key="2">
    <source>
        <dbReference type="SAM" id="MobiDB-lite"/>
    </source>
</evidence>
<reference evidence="6 7" key="1">
    <citation type="journal article" date="2018" name="IMA Fungus">
        <title>IMA Genome-F 9: Draft genome sequence of Annulohypoxylon stygium, Aspergillus mulundensis, Berkeleyomyces basicola (syn. Thielaviopsis basicola), Ceratocystis smalleyi, two Cercospora beticola strains, Coleophoma cylindrospora, Fusarium fracticaudum, Phialophora cf. hyalina, and Morchella septimelata.</title>
        <authorList>
            <person name="Wingfield B.D."/>
            <person name="Bills G.F."/>
            <person name="Dong Y."/>
            <person name="Huang W."/>
            <person name="Nel W.J."/>
            <person name="Swalarsk-Parry B.S."/>
            <person name="Vaghefi N."/>
            <person name="Wilken P.M."/>
            <person name="An Z."/>
            <person name="de Beer Z.W."/>
            <person name="De Vos L."/>
            <person name="Chen L."/>
            <person name="Duong T.A."/>
            <person name="Gao Y."/>
            <person name="Hammerbacher A."/>
            <person name="Kikkert J.R."/>
            <person name="Li Y."/>
            <person name="Li H."/>
            <person name="Li K."/>
            <person name="Li Q."/>
            <person name="Liu X."/>
            <person name="Ma X."/>
            <person name="Naidoo K."/>
            <person name="Pethybridge S.J."/>
            <person name="Sun J."/>
            <person name="Steenkamp E.T."/>
            <person name="van der Nest M.A."/>
            <person name="van Wyk S."/>
            <person name="Wingfield M.J."/>
            <person name="Xiong C."/>
            <person name="Yue Q."/>
            <person name="Zhang X."/>
        </authorList>
    </citation>
    <scope>NUCLEOTIDE SEQUENCE [LARGE SCALE GENOMIC DNA]</scope>
    <source>
        <strain evidence="6 7">BP6252</strain>
    </source>
</reference>
<feature type="domain" description="CBM-cenC" evidence="4">
    <location>
        <begin position="539"/>
        <end position="662"/>
    </location>
</feature>
<organism evidence="6 7">
    <name type="scientific">Coleophoma cylindrospora</name>
    <dbReference type="NCBI Taxonomy" id="1849047"/>
    <lineage>
        <taxon>Eukaryota</taxon>
        <taxon>Fungi</taxon>
        <taxon>Dikarya</taxon>
        <taxon>Ascomycota</taxon>
        <taxon>Pezizomycotina</taxon>
        <taxon>Leotiomycetes</taxon>
        <taxon>Helotiales</taxon>
        <taxon>Dermateaceae</taxon>
        <taxon>Coleophoma</taxon>
    </lineage>
</organism>
<feature type="domain" description="CBM-cenC" evidence="4">
    <location>
        <begin position="924"/>
        <end position="1040"/>
    </location>
</feature>
<evidence type="ECO:0000259" key="5">
    <source>
        <dbReference type="Pfam" id="PF25485"/>
    </source>
</evidence>
<evidence type="ECO:0000313" key="7">
    <source>
        <dbReference type="Proteomes" id="UP000256645"/>
    </source>
</evidence>
<evidence type="ECO:0008006" key="8">
    <source>
        <dbReference type="Google" id="ProtNLM"/>
    </source>
</evidence>
<feature type="region of interest" description="Disordered" evidence="2">
    <location>
        <begin position="879"/>
        <end position="915"/>
    </location>
</feature>
<keyword evidence="1" id="KW-0378">Hydrolase</keyword>
<gene>
    <name evidence="6" type="ORF">BP6252_08889</name>
</gene>
<feature type="region of interest" description="Disordered" evidence="2">
    <location>
        <begin position="502"/>
        <end position="534"/>
    </location>
</feature>
<dbReference type="InterPro" id="IPR003305">
    <property type="entry name" value="CenC_carb-bd"/>
</dbReference>
<sequence length="1488" mass="156021">MTMFHGLLSVLLTLALPATSQSLVNGATDAQQVCLLGHVQVIISTLVTRYPVVIDQYYNHNTVIDIEGGLQININNAPTYYITTALVTVTQNITTTITVTPTAIGLPNTTSSSTTSPTFIPTSGSPSLFVFQVFPAQGTGFMKRQQGTPFYVSQDGALVADLTEAAQFFINAFGQILSSEGAILSIAQTTGFNAFALSTVLAEGAISTTVDLSSGFLAWTNAAFELGRVLFYEFEAALIALVGGHPPQGATPVQVGTMAVSALSISSSTSTSMEPFPKTSPSSSISSLSPDTSTASISTTEIPTQTATNKISGATLAPDSSFVIAVNDGSATKHKRAIKYLAFTNGASTITENIEDGARLTASDGSLFSAGNNVGLTNADLAAGFAPLRLFPGKPDVSKTFTAAQGGTFDFTPSADNGQPLALTATYCSAQNGSIYMHYSAADMPFSCTPLVVNILFVANNVTATSVSSTSSSSTTDISESLSDITSSVDSILPTSASAISTSTATSPSKASTDYSTSAATDSNPPSTTSASCTEPITLINGDFETGNQEPWFEADAQGSISVISTGCHSGTFCMLMSSTVYQNDMIQVFTTAVGKSYEFTAYARPTSESMLTCTVEYQINTNNTPSGFMTIATGGPYTDTTTWVLSTGTFTAPTVNPVLYIIAKCIAPYQTLDSIVFDDISLIASDSTCRDPVTAIPSTASSDFPASATTESTSFSTTSASCTEPTTLVNGNFETGNQEPWHEALAEGSLSIISTGCHSGTFCISMSSTVYQNVMVQPFTAVMGETYEFTAYSRPTSESMLTCTVEYQINVDNTASGFVTIATGGPFADTTTWFQSMGTFTAPAVNQVIYIIAHCVSPYQTLDSIVFDDISLVASDSTCGGPTENSATATIPSITSSDFPKSATTESSPSSITSASCIEPTTLVNGNFETGNQEPWHEALAEGSLSIISTGCHSGTFCMLMSSTVYQNVMVQPFKAVVGETYEFTAYSRPTSEPMLTCTVEYQINIDNTPSGFVTIATGGPYTDTILWVQSMGTFTAQAVNQVIYIIAHCVSPYQTLDSIVFDDISLVASDSTCAGPTENSATATIPSIISSDFPTSATTESTTSSITSASCIEPTTLVNGNFETGNQEPWHEALAEGSLSIISTGCHSGAFCMLMSSTVYQNVMVQPFKAVVGEVYEFTAYSRPTSESMLTCTVEYQINVDNTASGFVTIATGGPYTDTILWVQSTGTFTAPAVNQVIYIIAKCIAPYQTLDSIIFDDISLIASTSICGDTTARSASETISSTISTTSTPDSTSSTTTSSTVLAIPDCTVGAQAIFNPGFDLSAHGEPPLGWIADADSTVTAYNGYMNNPFYVSKPNSLEFNGYQYPTANFSLSQILTTLCAGSPYTFSAYVYVQGIQATCHLEASLDGTIFATMNIVPADTSGGPRPYYLFPGFVNATAATQTLLLRPVCDSGMDNLLDMAFDNVTLTLGGSLGPTVIQGCPDVC</sequence>